<proteinExistence type="inferred from homology"/>
<dbReference type="InterPro" id="IPR000851">
    <property type="entry name" value="Ribosomal_uS5"/>
</dbReference>
<evidence type="ECO:0000256" key="9">
    <source>
        <dbReference type="RuleBase" id="RU003823"/>
    </source>
</evidence>
<dbReference type="InterPro" id="IPR005324">
    <property type="entry name" value="Ribosomal_uS5_C"/>
</dbReference>
<feature type="domain" description="S5 DRBM" evidence="10">
    <location>
        <begin position="15"/>
        <end position="78"/>
    </location>
</feature>
<dbReference type="HAMAP" id="MF_01307_B">
    <property type="entry name" value="Ribosomal_uS5_B"/>
    <property type="match status" value="1"/>
</dbReference>
<dbReference type="InterPro" id="IPR005712">
    <property type="entry name" value="Ribosomal_uS5_bac-type"/>
</dbReference>
<dbReference type="PROSITE" id="PS50881">
    <property type="entry name" value="S5_DSRBD"/>
    <property type="match status" value="1"/>
</dbReference>
<comment type="function">
    <text evidence="8">Located at the back of the 30S subunit body where it stabilizes the conformation of the head with respect to the body.</text>
</comment>
<evidence type="ECO:0000256" key="3">
    <source>
        <dbReference type="ARBA" id="ARBA00022884"/>
    </source>
</evidence>
<keyword evidence="5 8" id="KW-0687">Ribonucleoprotein</keyword>
<evidence type="ECO:0000256" key="7">
    <source>
        <dbReference type="ARBA" id="ARBA00062000"/>
    </source>
</evidence>
<comment type="function">
    <text evidence="8">With S4 and S12 plays an important role in translational accuracy.</text>
</comment>
<comment type="subunit">
    <text evidence="7 8">Part of the 30S ribosomal subunit. Contacts proteins S4 and S8.</text>
</comment>
<sequence length="176" mass="18763">MARNNRQDNAAVPELQERVVYINRVSKVVKGGRRFALTALVVVGDGNGRVGVGMGKSQEVPIAIKKGVEDAKKNMFAVPLTEEKTLPHEIIGEFGAGRVLIKPARPGTGVIAGGAARAVMELAGVSDVLTKSLGTDNVMNVVKATAEGLKNMQSPQDVAERRGMTVDQIYGRKEKK</sequence>
<dbReference type="Pfam" id="PF03719">
    <property type="entry name" value="Ribosomal_S5_C"/>
    <property type="match status" value="1"/>
</dbReference>
<dbReference type="GO" id="GO:0003735">
    <property type="term" value="F:structural constituent of ribosome"/>
    <property type="evidence" value="ECO:0007669"/>
    <property type="project" value="UniProtKB-UniRule"/>
</dbReference>
<evidence type="ECO:0000313" key="11">
    <source>
        <dbReference type="EMBL" id="PNV67066.1"/>
    </source>
</evidence>
<comment type="domain">
    <text evidence="8">The N-terminal domain interacts with the head of the 30S subunit; the C-terminal domain interacts with the body and contacts protein S4. The interaction surface between S4 and S5 is involved in control of translational fidelity.</text>
</comment>
<evidence type="ECO:0000256" key="8">
    <source>
        <dbReference type="HAMAP-Rule" id="MF_01307"/>
    </source>
</evidence>
<dbReference type="Pfam" id="PF00333">
    <property type="entry name" value="Ribosomal_S5"/>
    <property type="match status" value="1"/>
</dbReference>
<evidence type="ECO:0000313" key="12">
    <source>
        <dbReference type="Proteomes" id="UP000236197"/>
    </source>
</evidence>
<keyword evidence="12" id="KW-1185">Reference proteome</keyword>
<accession>A0A2K2U9R8</accession>
<dbReference type="AlphaFoldDB" id="A0A2K2U9R8"/>
<organism evidence="11 12">
    <name type="scientific">Enteroscipio rubneri</name>
    <dbReference type="NCBI Taxonomy" id="2070686"/>
    <lineage>
        <taxon>Bacteria</taxon>
        <taxon>Bacillati</taxon>
        <taxon>Actinomycetota</taxon>
        <taxon>Coriobacteriia</taxon>
        <taxon>Eggerthellales</taxon>
        <taxon>Eggerthellaceae</taxon>
        <taxon>Enteroscipio</taxon>
    </lineage>
</organism>
<dbReference type="FunFam" id="3.30.230.10:FF:000002">
    <property type="entry name" value="30S ribosomal protein S5"/>
    <property type="match status" value="1"/>
</dbReference>
<dbReference type="GO" id="GO:0006412">
    <property type="term" value="P:translation"/>
    <property type="evidence" value="ECO:0007669"/>
    <property type="project" value="UniProtKB-UniRule"/>
</dbReference>
<dbReference type="GO" id="GO:0042254">
    <property type="term" value="P:ribosome biogenesis"/>
    <property type="evidence" value="ECO:0007669"/>
    <property type="project" value="UniProtKB-ARBA"/>
</dbReference>
<dbReference type="RefSeq" id="WP_103265575.1">
    <property type="nucleotide sequence ID" value="NZ_CABMLE010000013.1"/>
</dbReference>
<comment type="caution">
    <text evidence="11">The sequence shown here is derived from an EMBL/GenBank/DDBJ whole genome shotgun (WGS) entry which is preliminary data.</text>
</comment>
<evidence type="ECO:0000256" key="1">
    <source>
        <dbReference type="ARBA" id="ARBA00008945"/>
    </source>
</evidence>
<dbReference type="FunFam" id="3.30.160.20:FF:000001">
    <property type="entry name" value="30S ribosomal protein S5"/>
    <property type="match status" value="1"/>
</dbReference>
<dbReference type="InterPro" id="IPR013810">
    <property type="entry name" value="Ribosomal_uS5_N"/>
</dbReference>
<evidence type="ECO:0000259" key="10">
    <source>
        <dbReference type="PROSITE" id="PS50881"/>
    </source>
</evidence>
<name>A0A2K2U9R8_9ACTN</name>
<keyword evidence="2 8" id="KW-0699">rRNA-binding</keyword>
<dbReference type="SUPFAM" id="SSF54211">
    <property type="entry name" value="Ribosomal protein S5 domain 2-like"/>
    <property type="match status" value="1"/>
</dbReference>
<dbReference type="EMBL" id="PPEK01000013">
    <property type="protein sequence ID" value="PNV67066.1"/>
    <property type="molecule type" value="Genomic_DNA"/>
</dbReference>
<dbReference type="Gene3D" id="3.30.230.10">
    <property type="match status" value="1"/>
</dbReference>
<keyword evidence="4 8" id="KW-0689">Ribosomal protein</keyword>
<dbReference type="SUPFAM" id="SSF54768">
    <property type="entry name" value="dsRNA-binding domain-like"/>
    <property type="match status" value="1"/>
</dbReference>
<reference evidence="12" key="1">
    <citation type="submission" date="2018-01" db="EMBL/GenBank/DDBJ databases">
        <title>Rubneribacter badeniensis gen. nov., sp. nov., and Colonibacter rubneri, gen. nov., sp. nov., WGS of new members of the Eggerthellaceae.</title>
        <authorList>
            <person name="Danylec N."/>
            <person name="Stoll D.A."/>
            <person name="Doetsch A."/>
            <person name="Kulling S.E."/>
            <person name="Huch M."/>
        </authorList>
    </citation>
    <scope>NUCLEOTIDE SEQUENCE [LARGE SCALE GENOMIC DNA]</scope>
    <source>
        <strain evidence="12">ResAG-96</strain>
    </source>
</reference>
<comment type="similarity">
    <text evidence="1 8 9">Belongs to the universal ribosomal protein uS5 family.</text>
</comment>
<evidence type="ECO:0000256" key="4">
    <source>
        <dbReference type="ARBA" id="ARBA00022980"/>
    </source>
</evidence>
<dbReference type="InterPro" id="IPR014721">
    <property type="entry name" value="Ribsml_uS5_D2-typ_fold_subgr"/>
</dbReference>
<dbReference type="PANTHER" id="PTHR48277">
    <property type="entry name" value="MITOCHONDRIAL RIBOSOMAL PROTEIN S5"/>
    <property type="match status" value="1"/>
</dbReference>
<dbReference type="GO" id="GO:0019843">
    <property type="term" value="F:rRNA binding"/>
    <property type="evidence" value="ECO:0007669"/>
    <property type="project" value="UniProtKB-UniRule"/>
</dbReference>
<evidence type="ECO:0000256" key="6">
    <source>
        <dbReference type="ARBA" id="ARBA00035255"/>
    </source>
</evidence>
<dbReference type="GO" id="GO:0015935">
    <property type="term" value="C:small ribosomal subunit"/>
    <property type="evidence" value="ECO:0007669"/>
    <property type="project" value="InterPro"/>
</dbReference>
<dbReference type="InterPro" id="IPR020568">
    <property type="entry name" value="Ribosomal_Su5_D2-typ_SF"/>
</dbReference>
<protein>
    <recommendedName>
        <fullName evidence="6 8">Small ribosomal subunit protein uS5</fullName>
    </recommendedName>
</protein>
<dbReference type="Proteomes" id="UP000236197">
    <property type="component" value="Unassembled WGS sequence"/>
</dbReference>
<dbReference type="GO" id="GO:0005737">
    <property type="term" value="C:cytoplasm"/>
    <property type="evidence" value="ECO:0007669"/>
    <property type="project" value="UniProtKB-ARBA"/>
</dbReference>
<dbReference type="OrthoDB" id="9809045at2"/>
<dbReference type="NCBIfam" id="TIGR01021">
    <property type="entry name" value="rpsE_bact"/>
    <property type="match status" value="1"/>
</dbReference>
<evidence type="ECO:0000256" key="5">
    <source>
        <dbReference type="ARBA" id="ARBA00023274"/>
    </source>
</evidence>
<dbReference type="PANTHER" id="PTHR48277:SF1">
    <property type="entry name" value="MITOCHONDRIAL RIBOSOMAL PROTEIN S5"/>
    <property type="match status" value="1"/>
</dbReference>
<gene>
    <name evidence="8" type="primary">rpsE</name>
    <name evidence="11" type="ORF">C2L71_09755</name>
</gene>
<dbReference type="Gene3D" id="3.30.160.20">
    <property type="match status" value="1"/>
</dbReference>
<evidence type="ECO:0000256" key="2">
    <source>
        <dbReference type="ARBA" id="ARBA00022730"/>
    </source>
</evidence>
<keyword evidence="3 8" id="KW-0694">RNA-binding</keyword>